<evidence type="ECO:0000256" key="1">
    <source>
        <dbReference type="SAM" id="Phobius"/>
    </source>
</evidence>
<dbReference type="AlphaFoldDB" id="A0AAV8XIP6"/>
<dbReference type="Proteomes" id="UP001162162">
    <property type="component" value="Unassembled WGS sequence"/>
</dbReference>
<keyword evidence="1" id="KW-0812">Transmembrane</keyword>
<comment type="caution">
    <text evidence="2">The sequence shown here is derived from an EMBL/GenBank/DDBJ whole genome shotgun (WGS) entry which is preliminary data.</text>
</comment>
<evidence type="ECO:0000313" key="2">
    <source>
        <dbReference type="EMBL" id="KAJ8938373.1"/>
    </source>
</evidence>
<organism evidence="2 3">
    <name type="scientific">Aromia moschata</name>
    <dbReference type="NCBI Taxonomy" id="1265417"/>
    <lineage>
        <taxon>Eukaryota</taxon>
        <taxon>Metazoa</taxon>
        <taxon>Ecdysozoa</taxon>
        <taxon>Arthropoda</taxon>
        <taxon>Hexapoda</taxon>
        <taxon>Insecta</taxon>
        <taxon>Pterygota</taxon>
        <taxon>Neoptera</taxon>
        <taxon>Endopterygota</taxon>
        <taxon>Coleoptera</taxon>
        <taxon>Polyphaga</taxon>
        <taxon>Cucujiformia</taxon>
        <taxon>Chrysomeloidea</taxon>
        <taxon>Cerambycidae</taxon>
        <taxon>Cerambycinae</taxon>
        <taxon>Callichromatini</taxon>
        <taxon>Aromia</taxon>
    </lineage>
</organism>
<keyword evidence="1" id="KW-0472">Membrane</keyword>
<reference evidence="2" key="1">
    <citation type="journal article" date="2023" name="Insect Mol. Biol.">
        <title>Genome sequencing provides insights into the evolution of gene families encoding plant cell wall-degrading enzymes in longhorned beetles.</title>
        <authorList>
            <person name="Shin N.R."/>
            <person name="Okamura Y."/>
            <person name="Kirsch R."/>
            <person name="Pauchet Y."/>
        </authorList>
    </citation>
    <scope>NUCLEOTIDE SEQUENCE</scope>
    <source>
        <strain evidence="2">AMC_N1</strain>
    </source>
</reference>
<protein>
    <submittedName>
        <fullName evidence="2">Uncharacterized protein</fullName>
    </submittedName>
</protein>
<sequence>MDYFLCGYLKDKLLRRLTTRELFIEPNVALNQMNNTLNIFFSIISGFVLVPALAVTFPNDEDGDVFHQYIWFQYRMGPHSPPASNDR</sequence>
<proteinExistence type="predicted"/>
<keyword evidence="3" id="KW-1185">Reference proteome</keyword>
<dbReference type="EMBL" id="JAPWTK010000561">
    <property type="protein sequence ID" value="KAJ8938373.1"/>
    <property type="molecule type" value="Genomic_DNA"/>
</dbReference>
<name>A0AAV8XIP6_9CUCU</name>
<feature type="transmembrane region" description="Helical" evidence="1">
    <location>
        <begin position="37"/>
        <end position="57"/>
    </location>
</feature>
<evidence type="ECO:0000313" key="3">
    <source>
        <dbReference type="Proteomes" id="UP001162162"/>
    </source>
</evidence>
<gene>
    <name evidence="2" type="ORF">NQ318_022871</name>
</gene>
<accession>A0AAV8XIP6</accession>
<keyword evidence="1" id="KW-1133">Transmembrane helix</keyword>